<evidence type="ECO:0000256" key="2">
    <source>
        <dbReference type="ARBA" id="ARBA00022598"/>
    </source>
</evidence>
<dbReference type="PANTHER" id="PTHR43097:SF5">
    <property type="entry name" value="GLUTAMATE--TRNA LIGASE"/>
    <property type="match status" value="1"/>
</dbReference>
<evidence type="ECO:0000256" key="8">
    <source>
        <dbReference type="RuleBase" id="RU363037"/>
    </source>
</evidence>
<dbReference type="EC" id="6.1.1.18" evidence="7"/>
<accession>A0ABW9XKN2</accession>
<protein>
    <recommendedName>
        <fullName evidence="7">Glutamine--tRNA ligase</fullName>
        <ecNumber evidence="7">6.1.1.18</ecNumber>
    </recommendedName>
</protein>
<feature type="domain" description="tRNA synthetases class I (E and Q) anti-codon binding" evidence="12">
    <location>
        <begin position="494"/>
        <end position="569"/>
    </location>
</feature>
<dbReference type="SUPFAM" id="SSF52374">
    <property type="entry name" value="Nucleotidylyl transferase"/>
    <property type="match status" value="1"/>
</dbReference>
<feature type="region of interest" description="Disordered" evidence="9">
    <location>
        <begin position="1"/>
        <end position="37"/>
    </location>
</feature>
<evidence type="ECO:0000259" key="11">
    <source>
        <dbReference type="Pfam" id="PF03950"/>
    </source>
</evidence>
<keyword evidence="4 8" id="KW-0067">ATP-binding</keyword>
<dbReference type="InterPro" id="IPR011035">
    <property type="entry name" value="Ribosomal_bL25/Gln-tRNA_synth"/>
</dbReference>
<keyword evidence="14" id="KW-1185">Reference proteome</keyword>
<evidence type="ECO:0000259" key="10">
    <source>
        <dbReference type="Pfam" id="PF00749"/>
    </source>
</evidence>
<keyword evidence="3 8" id="KW-0547">Nucleotide-binding</keyword>
<evidence type="ECO:0000256" key="7">
    <source>
        <dbReference type="NCBIfam" id="TIGR00440"/>
    </source>
</evidence>
<keyword evidence="6 8" id="KW-0030">Aminoacyl-tRNA synthetase</keyword>
<dbReference type="NCBIfam" id="NF011291">
    <property type="entry name" value="PRK14703.1"/>
    <property type="match status" value="1"/>
</dbReference>
<dbReference type="Gene3D" id="3.40.50.620">
    <property type="entry name" value="HUPs"/>
    <property type="match status" value="1"/>
</dbReference>
<comment type="caution">
    <text evidence="13">The sequence shown here is derived from an EMBL/GenBank/DDBJ whole genome shotgun (WGS) entry which is preliminary data.</text>
</comment>
<name>A0ABW9XKN2_9BACL</name>
<evidence type="ECO:0000256" key="3">
    <source>
        <dbReference type="ARBA" id="ARBA00022741"/>
    </source>
</evidence>
<dbReference type="InterPro" id="IPR014729">
    <property type="entry name" value="Rossmann-like_a/b/a_fold"/>
</dbReference>
<feature type="domain" description="Glutamyl/glutaminyl-tRNA synthetase class Ib anti-codon binding" evidence="11">
    <location>
        <begin position="377"/>
        <end position="477"/>
    </location>
</feature>
<sequence length="593" mass="67330">MRYEKDKLNENDEGIGSERAGVNEPNTKNEYENENASGKVRGSDHFLVKLIDEEASAKPFGRTMRTRFPPEPNGYLHIGSAYAIHTNYSVAARYNGTFHLRFDDTNPLKEDMAYVDAILEDIKWLGYDPGDHVYYGSDYSDAIYRAAVALIEKGKAYVCDLTPEEVTAYRGTLTEPGKNSPYRDRPVAENLSLFERMKNGEFPASAKTVRAKIDMGSPNINLRDPVLYRILFAAHYRTGTEWCIYPMYDFAHPIQDAIEGITYSLCSNEFKDHRPLYEWVLNELDTREPPRQREFGRLNVTGVVTSKRFLRQLVEGGFVDGWDDPRLPTLRGLRRRGFTPESIRGFMEQIGSIRAESTVDISLLEQGLRQELKASAPSIMAVLRPLKVVIDNYPPEVTEYVTIENNAENEALGKRDVPFSRTVYVERDDFMEQPVKGFHRLSPGSEVRLKGAYYVRCEEAVKDPETGEITELRCTYDPLTKSGTGFAGRKVKGTIHWVSAEHAVRAEVRLFDRLLLDRHVPKDDGGDWAKALNPDSRVIVSEALLEPSAGDARREDRFQLFRHGYFCVDKTSEPGGGLILNRIVPLKDSWSKT</sequence>
<dbReference type="InterPro" id="IPR000924">
    <property type="entry name" value="Glu/Gln-tRNA-synth"/>
</dbReference>
<dbReference type="SUPFAM" id="SSF50715">
    <property type="entry name" value="Ribosomal protein L25-like"/>
    <property type="match status" value="1"/>
</dbReference>
<dbReference type="RefSeq" id="WP_161741595.1">
    <property type="nucleotide sequence ID" value="NZ_JAAAMV010000002.1"/>
</dbReference>
<evidence type="ECO:0000256" key="4">
    <source>
        <dbReference type="ARBA" id="ARBA00022840"/>
    </source>
</evidence>
<dbReference type="Pfam" id="PF03950">
    <property type="entry name" value="tRNA-synt_1c_C"/>
    <property type="match status" value="1"/>
</dbReference>
<dbReference type="GO" id="GO:0016874">
    <property type="term" value="F:ligase activity"/>
    <property type="evidence" value="ECO:0007669"/>
    <property type="project" value="UniProtKB-KW"/>
</dbReference>
<evidence type="ECO:0000313" key="14">
    <source>
        <dbReference type="Proteomes" id="UP000665561"/>
    </source>
</evidence>
<evidence type="ECO:0000256" key="9">
    <source>
        <dbReference type="SAM" id="MobiDB-lite"/>
    </source>
</evidence>
<dbReference type="InterPro" id="IPR020059">
    <property type="entry name" value="Glu/Gln-tRNA-synth_Ib_codon-bd"/>
</dbReference>
<proteinExistence type="inferred from homology"/>
<dbReference type="InterPro" id="IPR050132">
    <property type="entry name" value="Gln/Glu-tRNA_Ligase"/>
</dbReference>
<dbReference type="InterPro" id="IPR020058">
    <property type="entry name" value="Glu/Gln-tRNA-synth_Ib_cat-dom"/>
</dbReference>
<organism evidence="13 14">
    <name type="scientific">Paenibacillus glycinis</name>
    <dbReference type="NCBI Taxonomy" id="2697035"/>
    <lineage>
        <taxon>Bacteria</taxon>
        <taxon>Bacillati</taxon>
        <taxon>Bacillota</taxon>
        <taxon>Bacilli</taxon>
        <taxon>Bacillales</taxon>
        <taxon>Paenibacillaceae</taxon>
        <taxon>Paenibacillus</taxon>
    </lineage>
</organism>
<keyword evidence="2 8" id="KW-0436">Ligase</keyword>
<evidence type="ECO:0000256" key="5">
    <source>
        <dbReference type="ARBA" id="ARBA00022917"/>
    </source>
</evidence>
<dbReference type="Proteomes" id="UP000665561">
    <property type="component" value="Unassembled WGS sequence"/>
</dbReference>
<dbReference type="PRINTS" id="PR00987">
    <property type="entry name" value="TRNASYNTHGLU"/>
</dbReference>
<comment type="similarity">
    <text evidence="8">Belongs to the class-I aminoacyl-tRNA synthetase family.</text>
</comment>
<dbReference type="Pfam" id="PF00749">
    <property type="entry name" value="tRNA-synt_1c"/>
    <property type="match status" value="1"/>
</dbReference>
<evidence type="ECO:0000256" key="6">
    <source>
        <dbReference type="ARBA" id="ARBA00023146"/>
    </source>
</evidence>
<dbReference type="EMBL" id="JAAAMV010000002">
    <property type="protein sequence ID" value="NBD23161.1"/>
    <property type="molecule type" value="Genomic_DNA"/>
</dbReference>
<dbReference type="Gene3D" id="2.40.240.10">
    <property type="entry name" value="Ribosomal Protein L25, Chain P"/>
    <property type="match status" value="2"/>
</dbReference>
<evidence type="ECO:0000256" key="1">
    <source>
        <dbReference type="ARBA" id="ARBA00022490"/>
    </source>
</evidence>
<dbReference type="InterPro" id="IPR004514">
    <property type="entry name" value="Gln-tRNA-synth"/>
</dbReference>
<evidence type="ECO:0000313" key="13">
    <source>
        <dbReference type="EMBL" id="NBD23161.1"/>
    </source>
</evidence>
<keyword evidence="5 8" id="KW-0648">Protein biosynthesis</keyword>
<dbReference type="NCBIfam" id="TIGR00440">
    <property type="entry name" value="glnS"/>
    <property type="match status" value="1"/>
</dbReference>
<dbReference type="Pfam" id="PF20974">
    <property type="entry name" value="tRNA-synt_1c_C2"/>
    <property type="match status" value="1"/>
</dbReference>
<dbReference type="InterPro" id="IPR049437">
    <property type="entry name" value="tRNA-synt_1c_C2"/>
</dbReference>
<dbReference type="InterPro" id="IPR020056">
    <property type="entry name" value="Rbsml_bL25/Gln-tRNA_synth_N"/>
</dbReference>
<keyword evidence="1" id="KW-0963">Cytoplasm</keyword>
<gene>
    <name evidence="13" type="ORF">GT019_04695</name>
</gene>
<reference evidence="13 14" key="1">
    <citation type="submission" date="2020-01" db="EMBL/GenBank/DDBJ databases">
        <title>Paenibacillus soybeanensis sp. nov. isolated from the nodules of soybean (Glycine max(L.) Merr).</title>
        <authorList>
            <person name="Wang H."/>
        </authorList>
    </citation>
    <scope>NUCLEOTIDE SEQUENCE [LARGE SCALE GENOMIC DNA]</scope>
    <source>
        <strain evidence="13 14">T1</strain>
    </source>
</reference>
<evidence type="ECO:0000259" key="12">
    <source>
        <dbReference type="Pfam" id="PF20974"/>
    </source>
</evidence>
<dbReference type="PANTHER" id="PTHR43097">
    <property type="entry name" value="GLUTAMINE-TRNA LIGASE"/>
    <property type="match status" value="1"/>
</dbReference>
<feature type="compositionally biased region" description="Basic and acidic residues" evidence="9">
    <location>
        <begin position="1"/>
        <end position="10"/>
    </location>
</feature>
<feature type="domain" description="Glutamyl/glutaminyl-tRNA synthetase class Ib catalytic" evidence="10">
    <location>
        <begin position="64"/>
        <end position="363"/>
    </location>
</feature>